<keyword evidence="1 6" id="KW-0240">DNA-directed RNA polymerase</keyword>
<dbReference type="HAMAP" id="MF_00261">
    <property type="entry name" value="RNApol_arch_Rpo11"/>
    <property type="match status" value="1"/>
</dbReference>
<dbReference type="NCBIfam" id="NF002233">
    <property type="entry name" value="PRK01146.1-1"/>
    <property type="match status" value="1"/>
</dbReference>
<dbReference type="Gene3D" id="3.30.1360.10">
    <property type="entry name" value="RNA polymerase, RBP11-like subunit"/>
    <property type="match status" value="1"/>
</dbReference>
<dbReference type="PROSITE" id="PS01154">
    <property type="entry name" value="RNA_POL_L_13KD"/>
    <property type="match status" value="1"/>
</dbReference>
<evidence type="ECO:0000313" key="9">
    <source>
        <dbReference type="Proteomes" id="UP000245638"/>
    </source>
</evidence>
<comment type="subunit">
    <text evidence="6">Part of the RNA polymerase complex.</text>
</comment>
<feature type="domain" description="DNA-directed RNA polymerase RBP11-like dimerisation" evidence="7">
    <location>
        <begin position="13"/>
        <end position="84"/>
    </location>
</feature>
<dbReference type="SUPFAM" id="SSF55257">
    <property type="entry name" value="RBP11-like subunits of RNA polymerase"/>
    <property type="match status" value="1"/>
</dbReference>
<dbReference type="GO" id="GO:0005737">
    <property type="term" value="C:cytoplasm"/>
    <property type="evidence" value="ECO:0007669"/>
    <property type="project" value="UniProtKB-SubCell"/>
</dbReference>
<gene>
    <name evidence="6" type="primary">rpo11</name>
    <name evidence="6" type="synonym">rpoL</name>
    <name evidence="8" type="ORF">DDW13_08040</name>
</gene>
<keyword evidence="3 6" id="KW-0548">Nucleotidyltransferase</keyword>
<dbReference type="CDD" id="cd06927">
    <property type="entry name" value="RNAP_L"/>
    <property type="match status" value="1"/>
</dbReference>
<evidence type="ECO:0000256" key="3">
    <source>
        <dbReference type="ARBA" id="ARBA00022695"/>
    </source>
</evidence>
<evidence type="ECO:0000259" key="7">
    <source>
        <dbReference type="Pfam" id="PF13656"/>
    </source>
</evidence>
<dbReference type="Pfam" id="PF13656">
    <property type="entry name" value="RNA_pol_L_2"/>
    <property type="match status" value="1"/>
</dbReference>
<dbReference type="InterPro" id="IPR036603">
    <property type="entry name" value="RBP11-like"/>
</dbReference>
<dbReference type="PANTHER" id="PTHR13946:SF28">
    <property type="entry name" value="DNA-DIRECTED RNA POLYMERASES I AND III SUBUNIT RPAC2"/>
    <property type="match status" value="1"/>
</dbReference>
<reference evidence="8 9" key="1">
    <citation type="journal article" date="2015" name="Appl. Environ. Microbiol.">
        <title>Nanoarchaeota, Their Sulfolobales Host, and Nanoarchaeota Virus Distribution across Yellowstone National Park Hot Springs.</title>
        <authorList>
            <person name="Munson-McGee J.H."/>
            <person name="Field E.K."/>
            <person name="Bateson M."/>
            <person name="Rooney C."/>
            <person name="Stepanauskas R."/>
            <person name="Young M.J."/>
        </authorList>
    </citation>
    <scope>NUCLEOTIDE SEQUENCE [LARGE SCALE GENOMIC DNA]</scope>
    <source>
        <strain evidence="8">SCGC AC-742_N10</strain>
    </source>
</reference>
<sequence length="91" mass="10295">MQIKILKSSDTYAEIEIEGEEHTLGNLLAGSLRKVEGVIYASYYQPHPLVNSIILKVMTNGEIKPMDAIKKAIEIAENYANKYLEEIKKIE</sequence>
<comment type="catalytic activity">
    <reaction evidence="6">
        <text>RNA(n) + a ribonucleoside 5'-triphosphate = RNA(n+1) + diphosphate</text>
        <dbReference type="Rhea" id="RHEA:21248"/>
        <dbReference type="Rhea" id="RHEA-COMP:14527"/>
        <dbReference type="Rhea" id="RHEA-COMP:17342"/>
        <dbReference type="ChEBI" id="CHEBI:33019"/>
        <dbReference type="ChEBI" id="CHEBI:61557"/>
        <dbReference type="ChEBI" id="CHEBI:140395"/>
        <dbReference type="EC" id="2.7.7.6"/>
    </reaction>
</comment>
<protein>
    <recommendedName>
        <fullName evidence="6">DNA-directed RNA polymerase subunit Rpo11</fullName>
        <ecNumber evidence="6">2.7.7.6</ecNumber>
    </recommendedName>
    <alternativeName>
        <fullName evidence="6">DNA-directed RNA polymerase subunit L</fullName>
    </alternativeName>
</protein>
<comment type="subcellular location">
    <subcellularLocation>
        <location evidence="6">Cytoplasm</location>
    </subcellularLocation>
</comment>
<evidence type="ECO:0000313" key="8">
    <source>
        <dbReference type="EMBL" id="PVU74279.1"/>
    </source>
</evidence>
<evidence type="ECO:0000256" key="1">
    <source>
        <dbReference type="ARBA" id="ARBA00022478"/>
    </source>
</evidence>
<dbReference type="InterPro" id="IPR008193">
    <property type="entry name" value="RNA_pol_Rpb11_13-16kDa_CS"/>
</dbReference>
<dbReference type="PANTHER" id="PTHR13946">
    <property type="entry name" value="DNA-DIRECTED RNA POLYMERASE I,II,III"/>
    <property type="match status" value="1"/>
</dbReference>
<evidence type="ECO:0000256" key="2">
    <source>
        <dbReference type="ARBA" id="ARBA00022679"/>
    </source>
</evidence>
<dbReference type="GO" id="GO:0003899">
    <property type="term" value="F:DNA-directed RNA polymerase activity"/>
    <property type="evidence" value="ECO:0007669"/>
    <property type="project" value="UniProtKB-UniRule"/>
</dbReference>
<name>A0A2T9X2H9_9CREN</name>
<organism evidence="8 9">
    <name type="scientific">Acidianus hospitalis</name>
    <dbReference type="NCBI Taxonomy" id="563177"/>
    <lineage>
        <taxon>Archaea</taxon>
        <taxon>Thermoproteota</taxon>
        <taxon>Thermoprotei</taxon>
        <taxon>Sulfolobales</taxon>
        <taxon>Sulfolobaceae</taxon>
        <taxon>Acidianus</taxon>
    </lineage>
</organism>
<dbReference type="GO" id="GO:0003677">
    <property type="term" value="F:DNA binding"/>
    <property type="evidence" value="ECO:0007669"/>
    <property type="project" value="InterPro"/>
</dbReference>
<proteinExistence type="inferred from homology"/>
<dbReference type="InterPro" id="IPR009025">
    <property type="entry name" value="RBP11-like_dimer"/>
</dbReference>
<dbReference type="Proteomes" id="UP000245638">
    <property type="component" value="Unassembled WGS sequence"/>
</dbReference>
<accession>A0A2T9X2H9</accession>
<evidence type="ECO:0000256" key="5">
    <source>
        <dbReference type="ARBA" id="ARBA00025751"/>
    </source>
</evidence>
<dbReference type="EC" id="2.7.7.6" evidence="6"/>
<dbReference type="EMBL" id="QEFD01000230">
    <property type="protein sequence ID" value="PVU74279.1"/>
    <property type="molecule type" value="Genomic_DNA"/>
</dbReference>
<dbReference type="GO" id="GO:0000428">
    <property type="term" value="C:DNA-directed RNA polymerase complex"/>
    <property type="evidence" value="ECO:0007669"/>
    <property type="project" value="UniProtKB-KW"/>
</dbReference>
<keyword evidence="4 6" id="KW-0804">Transcription</keyword>
<dbReference type="GO" id="GO:0006351">
    <property type="term" value="P:DNA-templated transcription"/>
    <property type="evidence" value="ECO:0007669"/>
    <property type="project" value="UniProtKB-UniRule"/>
</dbReference>
<keyword evidence="2 6" id="KW-0808">Transferase</keyword>
<evidence type="ECO:0000256" key="6">
    <source>
        <dbReference type="HAMAP-Rule" id="MF_00261"/>
    </source>
</evidence>
<comment type="function">
    <text evidence="6">DNA-dependent RNA polymerase (RNAP) catalyzes the transcription of DNA into RNA using the four ribonucleoside triphosphates as substrates.</text>
</comment>
<dbReference type="GO" id="GO:0046983">
    <property type="term" value="F:protein dimerization activity"/>
    <property type="evidence" value="ECO:0007669"/>
    <property type="project" value="InterPro"/>
</dbReference>
<comment type="similarity">
    <text evidence="5 6">Belongs to the archaeal Rpo11/eukaryotic RPB11/RPC19 RNA polymerase subunit family.</text>
</comment>
<comment type="caution">
    <text evidence="8">The sequence shown here is derived from an EMBL/GenBank/DDBJ whole genome shotgun (WGS) entry which is preliminary data.</text>
</comment>
<evidence type="ECO:0000256" key="4">
    <source>
        <dbReference type="ARBA" id="ARBA00023163"/>
    </source>
</evidence>
<dbReference type="InterPro" id="IPR022905">
    <property type="entry name" value="Rpo11-like"/>
</dbReference>
<keyword evidence="6" id="KW-0963">Cytoplasm</keyword>
<dbReference type="AlphaFoldDB" id="A0A2T9X2H9"/>